<name>A0A0K1JLL3_9MICO</name>
<organism evidence="2 3">
    <name type="scientific">Luteipulveratus mongoliensis</name>
    <dbReference type="NCBI Taxonomy" id="571913"/>
    <lineage>
        <taxon>Bacteria</taxon>
        <taxon>Bacillati</taxon>
        <taxon>Actinomycetota</taxon>
        <taxon>Actinomycetes</taxon>
        <taxon>Micrococcales</taxon>
        <taxon>Dermacoccaceae</taxon>
        <taxon>Luteipulveratus</taxon>
    </lineage>
</organism>
<dbReference type="Proteomes" id="UP000066480">
    <property type="component" value="Chromosome"/>
</dbReference>
<feature type="compositionally biased region" description="Basic and acidic residues" evidence="1">
    <location>
        <begin position="171"/>
        <end position="182"/>
    </location>
</feature>
<keyword evidence="3" id="KW-1185">Reference proteome</keyword>
<accession>A0A0K1JLL3</accession>
<dbReference type="STRING" id="571913.VV02_19150"/>
<feature type="region of interest" description="Disordered" evidence="1">
    <location>
        <begin position="1"/>
        <end position="20"/>
    </location>
</feature>
<feature type="region of interest" description="Disordered" evidence="1">
    <location>
        <begin position="145"/>
        <end position="182"/>
    </location>
</feature>
<dbReference type="RefSeq" id="WP_052594094.1">
    <property type="nucleotide sequence ID" value="NZ_CP011112.1"/>
</dbReference>
<evidence type="ECO:0008006" key="4">
    <source>
        <dbReference type="Google" id="ProtNLM"/>
    </source>
</evidence>
<evidence type="ECO:0000256" key="1">
    <source>
        <dbReference type="SAM" id="MobiDB-lite"/>
    </source>
</evidence>
<evidence type="ECO:0000313" key="2">
    <source>
        <dbReference type="EMBL" id="AKU17468.1"/>
    </source>
</evidence>
<dbReference type="PATRIC" id="fig|571913.6.peg.3879"/>
<sequence>MTDPTSLPNFPPPADESPLRGRVLDVLQDEGFRPDLDDDGDVSFKVQGQQLFVRCMEGDVPIMRIFGQWQVSEDLPQDLEKQLLAANDVTLSLNIIKTGIANGTLVATGEHLVQDGSDLKMLVQTTIQMVLQAVQMWHQAVTSEGPHAANGGVPQVSFPTPEDGEGQADARQADEGQDDTKA</sequence>
<evidence type="ECO:0000313" key="3">
    <source>
        <dbReference type="Proteomes" id="UP000066480"/>
    </source>
</evidence>
<gene>
    <name evidence="2" type="ORF">VV02_19150</name>
</gene>
<protein>
    <recommendedName>
        <fullName evidence="4">YbjN domain-containing protein</fullName>
    </recommendedName>
</protein>
<proteinExistence type="predicted"/>
<dbReference type="EMBL" id="CP011112">
    <property type="protein sequence ID" value="AKU17468.1"/>
    <property type="molecule type" value="Genomic_DNA"/>
</dbReference>
<reference evidence="2 3" key="1">
    <citation type="submission" date="2015-03" db="EMBL/GenBank/DDBJ databases">
        <title>Luteipulveratus halotolerans sp. nov., a novel actinobacterium (Dermacoccaceae) from Sarawak, Malaysia.</title>
        <authorList>
            <person name="Juboi H."/>
            <person name="Basik A."/>
            <person name="Shamsul S.S."/>
            <person name="Arnold P."/>
            <person name="Schmitt E.K."/>
            <person name="Sanglier J.-J."/>
            <person name="Yeo T."/>
        </authorList>
    </citation>
    <scope>NUCLEOTIDE SEQUENCE [LARGE SCALE GENOMIC DNA]</scope>
    <source>
        <strain evidence="2 3">MN07-A0370</strain>
    </source>
</reference>
<dbReference type="AlphaFoldDB" id="A0A0K1JLL3"/>
<dbReference type="KEGG" id="lmoi:VV02_19150"/>